<dbReference type="AlphaFoldDB" id="A0A4Y2MFD8"/>
<evidence type="ECO:0000313" key="2">
    <source>
        <dbReference type="Proteomes" id="UP000499080"/>
    </source>
</evidence>
<reference evidence="1 2" key="1">
    <citation type="journal article" date="2019" name="Sci. Rep.">
        <title>Orb-weaving spider Araneus ventricosus genome elucidates the spidroin gene catalogue.</title>
        <authorList>
            <person name="Kono N."/>
            <person name="Nakamura H."/>
            <person name="Ohtoshi R."/>
            <person name="Moran D.A.P."/>
            <person name="Shinohara A."/>
            <person name="Yoshida Y."/>
            <person name="Fujiwara M."/>
            <person name="Mori M."/>
            <person name="Tomita M."/>
            <person name="Arakawa K."/>
        </authorList>
    </citation>
    <scope>NUCLEOTIDE SEQUENCE [LARGE SCALE GENOMIC DNA]</scope>
</reference>
<name>A0A4Y2MFD8_ARAVE</name>
<accession>A0A4Y2MFD8</accession>
<dbReference type="Proteomes" id="UP000499080">
    <property type="component" value="Unassembled WGS sequence"/>
</dbReference>
<protein>
    <submittedName>
        <fullName evidence="1">Uncharacterized protein</fullName>
    </submittedName>
</protein>
<proteinExistence type="predicted"/>
<gene>
    <name evidence="1" type="ORF">AVEN_216209_1</name>
</gene>
<evidence type="ECO:0000313" key="1">
    <source>
        <dbReference type="EMBL" id="GBN25329.1"/>
    </source>
</evidence>
<sequence length="115" mass="12675">MLFRRKSRARLSGGFGIGGLWVRNLFSTKNLSCIDDCLLGLLRHTTGLMEKKLDCGGGGVVGSGVALVIRQRSSRKLNIHERSVPQHLELTVPEPSSMPKCDKNWRGVVKIHSAH</sequence>
<organism evidence="1 2">
    <name type="scientific">Araneus ventricosus</name>
    <name type="common">Orbweaver spider</name>
    <name type="synonym">Epeira ventricosa</name>
    <dbReference type="NCBI Taxonomy" id="182803"/>
    <lineage>
        <taxon>Eukaryota</taxon>
        <taxon>Metazoa</taxon>
        <taxon>Ecdysozoa</taxon>
        <taxon>Arthropoda</taxon>
        <taxon>Chelicerata</taxon>
        <taxon>Arachnida</taxon>
        <taxon>Araneae</taxon>
        <taxon>Araneomorphae</taxon>
        <taxon>Entelegynae</taxon>
        <taxon>Araneoidea</taxon>
        <taxon>Araneidae</taxon>
        <taxon>Araneus</taxon>
    </lineage>
</organism>
<keyword evidence="2" id="KW-1185">Reference proteome</keyword>
<comment type="caution">
    <text evidence="1">The sequence shown here is derived from an EMBL/GenBank/DDBJ whole genome shotgun (WGS) entry which is preliminary data.</text>
</comment>
<dbReference type="EMBL" id="BGPR01007228">
    <property type="protein sequence ID" value="GBN25329.1"/>
    <property type="molecule type" value="Genomic_DNA"/>
</dbReference>